<feature type="compositionally biased region" description="Acidic residues" evidence="1">
    <location>
        <begin position="424"/>
        <end position="434"/>
    </location>
</feature>
<dbReference type="AlphaFoldDB" id="A0A8F2VZ54"/>
<feature type="region of interest" description="Disordered" evidence="1">
    <location>
        <begin position="1"/>
        <end position="45"/>
    </location>
</feature>
<gene>
    <name evidence="2" type="ORF">CA7LBN_000678</name>
</gene>
<evidence type="ECO:0000313" key="2">
    <source>
        <dbReference type="EMBL" id="QWW21932.1"/>
    </source>
</evidence>
<reference evidence="2" key="1">
    <citation type="submission" date="2021-06" db="EMBL/GenBank/DDBJ databases">
        <title>Candida auris outbreak in lebanese hospital.</title>
        <authorList>
            <person name="Finianos M."/>
        </authorList>
    </citation>
    <scope>NUCLEOTIDE SEQUENCE</scope>
    <source>
        <strain evidence="2">CA7LBN</strain>
    </source>
</reference>
<feature type="compositionally biased region" description="Low complexity" evidence="1">
    <location>
        <begin position="166"/>
        <end position="180"/>
    </location>
</feature>
<feature type="compositionally biased region" description="Acidic residues" evidence="1">
    <location>
        <begin position="203"/>
        <end position="214"/>
    </location>
</feature>
<evidence type="ECO:0000256" key="1">
    <source>
        <dbReference type="SAM" id="MobiDB-lite"/>
    </source>
</evidence>
<sequence length="613" mass="69746">MFDQARGRPLVRASSTTTVHQLNKTVGKSPQRSHSTQLPHKPHGSGELLQKAIRNDQIKHSSTKILDASRSMAPPSKNIPMVIDNGPPHALNPPSHSHRTNKRWDNFRIDYNPAESSGKVHQPQILKKPNVSPLTQIKQPSFHSQDISTDRGSEETSVVETPRIRSNASSLRSKSSCQSSRPTKTHSHASMNTLVPMPRYESESDTSGEEDEISSLEHIDSDRALATGDAEEVNASSNSPTIFQIVQDIQDFQNLVTCTSQRRSIPAANRTQQRMLDLKQHQEEQEASVVTQSLDHAVKIQNEALLTAWTSIRLRFSNHIDEDSKSTLSCTAGVLGSIQRRPLRSQKKAEPNLVRREDKDEYLKEMWNTEFHERFDGNLEPNTIIDYDEEDIYSGDRRKLNISDKAARQSSNHNNDNEGHNSDDDNDNGNDDEISGSSTGSSNEWALDYDTQPIRSYPTEFRARRHQIGHFSRIRGSFRYSTMSANASVVRQDENEVMLIDYVFYRAQIRDFERSVAQYPLLRPHIDELLGVDSPRGRSFFSDPGYAPTGYEVLSFRDLRRRHPIFAAMFALWHVMVGNVLKEAPMTQYWALHLYCLLYEIFAIRPLLEDRSE</sequence>
<accession>A0A8F2VZ54</accession>
<feature type="region of interest" description="Disordered" evidence="1">
    <location>
        <begin position="132"/>
        <end position="214"/>
    </location>
</feature>
<dbReference type="EMBL" id="CP076749">
    <property type="protein sequence ID" value="QWW21932.1"/>
    <property type="molecule type" value="Genomic_DNA"/>
</dbReference>
<dbReference type="Proteomes" id="UP000825438">
    <property type="component" value="Chromosome I"/>
</dbReference>
<feature type="compositionally biased region" description="Polar residues" evidence="1">
    <location>
        <begin position="13"/>
        <end position="38"/>
    </location>
</feature>
<feature type="region of interest" description="Disordered" evidence="1">
    <location>
        <begin position="404"/>
        <end position="449"/>
    </location>
</feature>
<feature type="compositionally biased region" description="Polar residues" evidence="1">
    <location>
        <begin position="132"/>
        <end position="147"/>
    </location>
</feature>
<proteinExistence type="predicted"/>
<name>A0A8F2VZ54_CANAR</name>
<organism evidence="2">
    <name type="scientific">Candidozyma auris</name>
    <name type="common">Yeast</name>
    <name type="synonym">Candida auris</name>
    <dbReference type="NCBI Taxonomy" id="498019"/>
    <lineage>
        <taxon>Eukaryota</taxon>
        <taxon>Fungi</taxon>
        <taxon>Dikarya</taxon>
        <taxon>Ascomycota</taxon>
        <taxon>Saccharomycotina</taxon>
        <taxon>Pichiomycetes</taxon>
        <taxon>Metschnikowiaceae</taxon>
        <taxon>Candidozyma</taxon>
    </lineage>
</organism>
<protein>
    <submittedName>
        <fullName evidence="2">Uncharacterized protein</fullName>
    </submittedName>
</protein>